<dbReference type="PANTHER" id="PTHR32410">
    <property type="entry name" value="CYSTEINE/HISTIDINE-RICH C1 DOMAIN FAMILY PROTEIN"/>
    <property type="match status" value="1"/>
</dbReference>
<organism evidence="5 6">
    <name type="scientific">Daucus carota subsp. sativus</name>
    <name type="common">Carrot</name>
    <dbReference type="NCBI Taxonomy" id="79200"/>
    <lineage>
        <taxon>Eukaryota</taxon>
        <taxon>Viridiplantae</taxon>
        <taxon>Streptophyta</taxon>
        <taxon>Embryophyta</taxon>
        <taxon>Tracheophyta</taxon>
        <taxon>Spermatophyta</taxon>
        <taxon>Magnoliopsida</taxon>
        <taxon>eudicotyledons</taxon>
        <taxon>Gunneridae</taxon>
        <taxon>Pentapetalae</taxon>
        <taxon>asterids</taxon>
        <taxon>campanulids</taxon>
        <taxon>Apiales</taxon>
        <taxon>Apiaceae</taxon>
        <taxon>Apioideae</taxon>
        <taxon>Scandiceae</taxon>
        <taxon>Daucinae</taxon>
        <taxon>Daucus</taxon>
        <taxon>Daucus sect. Daucus</taxon>
    </lineage>
</organism>
<name>A0AAF0WUB2_DAUCS</name>
<dbReference type="AlphaFoldDB" id="A0AAF0WUB2"/>
<evidence type="ECO:0000313" key="5">
    <source>
        <dbReference type="EMBL" id="WOG94718.1"/>
    </source>
</evidence>
<gene>
    <name evidence="5" type="ORF">DCAR_0314015</name>
</gene>
<keyword evidence="2" id="KW-0677">Repeat</keyword>
<keyword evidence="1" id="KW-0479">Metal-binding</keyword>
<reference evidence="5" key="1">
    <citation type="journal article" date="2016" name="Nat. Genet.">
        <title>A high-quality carrot genome assembly provides new insights into carotenoid accumulation and asterid genome evolution.</title>
        <authorList>
            <person name="Iorizzo M."/>
            <person name="Ellison S."/>
            <person name="Senalik D."/>
            <person name="Zeng P."/>
            <person name="Satapoomin P."/>
            <person name="Huang J."/>
            <person name="Bowman M."/>
            <person name="Iovene M."/>
            <person name="Sanseverino W."/>
            <person name="Cavagnaro P."/>
            <person name="Yildiz M."/>
            <person name="Macko-Podgorni A."/>
            <person name="Moranska E."/>
            <person name="Grzebelus E."/>
            <person name="Grzebelus D."/>
            <person name="Ashrafi H."/>
            <person name="Zheng Z."/>
            <person name="Cheng S."/>
            <person name="Spooner D."/>
            <person name="Van Deynze A."/>
            <person name="Simon P."/>
        </authorList>
    </citation>
    <scope>NUCLEOTIDE SEQUENCE</scope>
    <source>
        <tissue evidence="5">Leaf</tissue>
    </source>
</reference>
<dbReference type="PROSITE" id="PS50081">
    <property type="entry name" value="ZF_DAG_PE_2"/>
    <property type="match status" value="1"/>
</dbReference>
<keyword evidence="3" id="KW-0862">Zinc</keyword>
<dbReference type="SUPFAM" id="SSF57889">
    <property type="entry name" value="Cysteine-rich domain"/>
    <property type="match status" value="4"/>
</dbReference>
<accession>A0AAF0WUB2</accession>
<dbReference type="Pfam" id="PF03107">
    <property type="entry name" value="C1_2"/>
    <property type="match status" value="5"/>
</dbReference>
<feature type="domain" description="Phorbol-ester/DAG-type" evidence="4">
    <location>
        <begin position="119"/>
        <end position="162"/>
    </location>
</feature>
<dbReference type="EMBL" id="CP093345">
    <property type="protein sequence ID" value="WOG94718.1"/>
    <property type="molecule type" value="Genomic_DNA"/>
</dbReference>
<reference evidence="5" key="2">
    <citation type="submission" date="2022-03" db="EMBL/GenBank/DDBJ databases">
        <title>Draft title - Genomic analysis of global carrot germplasm unveils the trajectory of domestication and the origin of high carotenoid orange carrot.</title>
        <authorList>
            <person name="Iorizzo M."/>
            <person name="Ellison S."/>
            <person name="Senalik D."/>
            <person name="Macko-Podgorni A."/>
            <person name="Grzebelus D."/>
            <person name="Bostan H."/>
            <person name="Rolling W."/>
            <person name="Curaba J."/>
            <person name="Simon P."/>
        </authorList>
    </citation>
    <scope>NUCLEOTIDE SEQUENCE</scope>
    <source>
        <tissue evidence="5">Leaf</tissue>
    </source>
</reference>
<dbReference type="InterPro" id="IPR046349">
    <property type="entry name" value="C1-like_sf"/>
</dbReference>
<protein>
    <recommendedName>
        <fullName evidence="4">Phorbol-ester/DAG-type domain-containing protein</fullName>
    </recommendedName>
</protein>
<evidence type="ECO:0000256" key="3">
    <source>
        <dbReference type="ARBA" id="ARBA00022833"/>
    </source>
</evidence>
<dbReference type="PANTHER" id="PTHR32410:SF216">
    <property type="entry name" value="PHORBOL-ESTER_DAG-TYPE DOMAIN-CONTAINING PROTEIN"/>
    <property type="match status" value="1"/>
</dbReference>
<dbReference type="InterPro" id="IPR004146">
    <property type="entry name" value="DC1"/>
</dbReference>
<keyword evidence="6" id="KW-1185">Reference proteome</keyword>
<evidence type="ECO:0000256" key="2">
    <source>
        <dbReference type="ARBA" id="ARBA00022737"/>
    </source>
</evidence>
<dbReference type="Proteomes" id="UP000077755">
    <property type="component" value="Chromosome 3"/>
</dbReference>
<evidence type="ECO:0000256" key="1">
    <source>
        <dbReference type="ARBA" id="ARBA00022723"/>
    </source>
</evidence>
<evidence type="ECO:0000259" key="4">
    <source>
        <dbReference type="PROSITE" id="PS50081"/>
    </source>
</evidence>
<dbReference type="InterPro" id="IPR002219">
    <property type="entry name" value="PKC_DAG/PE"/>
</dbReference>
<dbReference type="GO" id="GO:0046872">
    <property type="term" value="F:metal ion binding"/>
    <property type="evidence" value="ECO:0007669"/>
    <property type="project" value="UniProtKB-KW"/>
</dbReference>
<proteinExistence type="predicted"/>
<dbReference type="InterPro" id="IPR053192">
    <property type="entry name" value="Vacuole_Formation_Reg"/>
</dbReference>
<evidence type="ECO:0000313" key="6">
    <source>
        <dbReference type="Proteomes" id="UP000077755"/>
    </source>
</evidence>
<sequence>MMHPLSLLPRPADYSCDVCRRVVKVSYACVECEFDVCVFCALEQRVLHHPGHKEHALTLMKKEAYFECDACHEEAKDSSYVCTICEFWIHESCAFSPSIIPAPTYHHHPLTLVYSIPDIHRYFPRFCGVCHQYVHKSYWVYYCHKCTYFVHMKCSTSTISMCCKSQANFKGEGEISVAMSTIPNSPRLIEKHWSHKNHPLQQLQFTIGQNSNDENDDDIRALICDGCIQPITVSDPSYYACIQCGFFLHSFCATMLPQELPVGASSFHPNHSLLLQKGDKFYSIVECGVCCLATNGFYYQCQTCDIYVDIRCAFLPRRIKHKSHKHHCLVQRQSSESICSVTRFRIGKGMEYACETCSSFLIHIYSAIFPSRMEHKYETHPITLRSPPFFYEGVFYCEICEEQVDNQYTLYHCSESDHSFHYYCFGLLINIKLGGTIKVDIGGEPHTLALVYKTVTRKNLTYTCSNCAGSYDSSYFALECDGCGYLV</sequence>